<dbReference type="EMBL" id="VSSQ01006404">
    <property type="protein sequence ID" value="MPM32584.1"/>
    <property type="molecule type" value="Genomic_DNA"/>
</dbReference>
<comment type="caution">
    <text evidence="2">The sequence shown here is derived from an EMBL/GenBank/DDBJ whole genome shotgun (WGS) entry which is preliminary data.</text>
</comment>
<accession>A0A644Z368</accession>
<sequence>MAPEALGLPDRIAAEEWRHQSGIVVPIRTVGITPDELLYFGDRLETGDALSERPGSHRQVFRDGAPQRLDGIAGRTSAVISKRADHARPRNALHRTREAPWGRLHTARCAEPLPRATRPAPSGGTPSPGADQAGTRRAS</sequence>
<protein>
    <submittedName>
        <fullName evidence="2">Uncharacterized protein</fullName>
    </submittedName>
</protein>
<feature type="region of interest" description="Disordered" evidence="1">
    <location>
        <begin position="47"/>
        <end position="139"/>
    </location>
</feature>
<gene>
    <name evidence="2" type="ORF">SDC9_79148</name>
</gene>
<evidence type="ECO:0000313" key="2">
    <source>
        <dbReference type="EMBL" id="MPM32584.1"/>
    </source>
</evidence>
<dbReference type="AlphaFoldDB" id="A0A644Z368"/>
<proteinExistence type="predicted"/>
<organism evidence="2">
    <name type="scientific">bioreactor metagenome</name>
    <dbReference type="NCBI Taxonomy" id="1076179"/>
    <lineage>
        <taxon>unclassified sequences</taxon>
        <taxon>metagenomes</taxon>
        <taxon>ecological metagenomes</taxon>
    </lineage>
</organism>
<name>A0A644Z368_9ZZZZ</name>
<reference evidence="2" key="1">
    <citation type="submission" date="2019-08" db="EMBL/GenBank/DDBJ databases">
        <authorList>
            <person name="Kucharzyk K."/>
            <person name="Murdoch R.W."/>
            <person name="Higgins S."/>
            <person name="Loffler F."/>
        </authorList>
    </citation>
    <scope>NUCLEOTIDE SEQUENCE</scope>
</reference>
<feature type="compositionally biased region" description="Low complexity" evidence="1">
    <location>
        <begin position="119"/>
        <end position="130"/>
    </location>
</feature>
<evidence type="ECO:0000256" key="1">
    <source>
        <dbReference type="SAM" id="MobiDB-lite"/>
    </source>
</evidence>